<dbReference type="InterPro" id="IPR008565">
    <property type="entry name" value="TtsA-like_GH18_dom"/>
</dbReference>
<dbReference type="SUPFAM" id="SSF53955">
    <property type="entry name" value="Lysozyme-like"/>
    <property type="match status" value="1"/>
</dbReference>
<dbReference type="EMBL" id="HE793032">
    <property type="protein sequence ID" value="CCG56201.1"/>
    <property type="molecule type" value="Genomic_DNA"/>
</dbReference>
<evidence type="ECO:0000313" key="3">
    <source>
        <dbReference type="EMBL" id="CCG56201.1"/>
    </source>
</evidence>
<sequence length="182" mass="21005">MADFNRAYYLLEKWEGGYANIKEDAGGETYKGITRKNYPNMSFWKKIDRLKKENVDAAYINRILSNNLSIEIEIKDFYKKNYWDKVEGDNIQNQAFAENLFLLAVNAGIKRAVKVAQTSCGFFGKDIDGKIGPKTKMMFEKAGENEVKLFNEIEINFYKSLAEKKPSNKIFLKGWLKRANAV</sequence>
<dbReference type="Proteomes" id="UP000003759">
    <property type="component" value="Chromosome"/>
</dbReference>
<dbReference type="HOGENOM" id="CLU_082693_1_2_12"/>
<name>K0JJA7_BRAPL</name>
<dbReference type="RefSeq" id="WP_014932622.1">
    <property type="nucleotide sequence ID" value="NC_018604.1"/>
</dbReference>
<dbReference type="InterPro" id="IPR018537">
    <property type="entry name" value="Peptidoglycan-bd_3"/>
</dbReference>
<organism evidence="3 4">
    <name type="scientific">Brachyspira pilosicoli WesB</name>
    <dbReference type="NCBI Taxonomy" id="1161918"/>
    <lineage>
        <taxon>Bacteria</taxon>
        <taxon>Pseudomonadati</taxon>
        <taxon>Spirochaetota</taxon>
        <taxon>Spirochaetia</taxon>
        <taxon>Brachyspirales</taxon>
        <taxon>Brachyspiraceae</taxon>
        <taxon>Brachyspira</taxon>
    </lineage>
</organism>
<evidence type="ECO:0000313" key="4">
    <source>
        <dbReference type="Proteomes" id="UP000003759"/>
    </source>
</evidence>
<dbReference type="OrthoDB" id="672438at2"/>
<feature type="domain" description="TtsA-like Glycoside hydrolase family 108" evidence="1">
    <location>
        <begin position="13"/>
        <end position="108"/>
    </location>
</feature>
<dbReference type="KEGG" id="bpw:WESB_0731"/>
<feature type="domain" description="Peptidoglycan binding" evidence="2">
    <location>
        <begin position="112"/>
        <end position="179"/>
    </location>
</feature>
<reference evidence="3 4" key="1">
    <citation type="journal article" date="2012" name="BMC Genomics">
        <title>Comparative genomics of Brachyspira pilosicoli strains: genome rearrangements, reductions and correlation of genetic compliment with phenotypic diversity.</title>
        <authorList>
            <person name="Mappley L.J."/>
            <person name="Black M.L."/>
            <person name="Abuoun M."/>
            <person name="Darby A.C."/>
            <person name="Woodward M.J."/>
            <person name="Parkhill J."/>
            <person name="Turner A.K."/>
            <person name="Bellgard M.I."/>
            <person name="La T."/>
            <person name="Phillips N.D."/>
            <person name="La Ragione R.M."/>
            <person name="Hampson D.J."/>
        </authorList>
    </citation>
    <scope>NUCLEOTIDE SEQUENCE [LARGE SCALE GENOMIC DNA]</scope>
    <source>
        <strain evidence="3">WesB</strain>
    </source>
</reference>
<dbReference type="Pfam" id="PF05838">
    <property type="entry name" value="Glyco_hydro_108"/>
    <property type="match status" value="1"/>
</dbReference>
<proteinExistence type="predicted"/>
<accession>K0JJA7</accession>
<dbReference type="InterPro" id="IPR023346">
    <property type="entry name" value="Lysozyme-like_dom_sf"/>
</dbReference>
<dbReference type="Gene3D" id="1.20.141.10">
    <property type="entry name" value="Chitosanase, subunit A, domain 1"/>
    <property type="match status" value="1"/>
</dbReference>
<dbReference type="Pfam" id="PF09374">
    <property type="entry name" value="PG_binding_3"/>
    <property type="match status" value="1"/>
</dbReference>
<evidence type="ECO:0000259" key="2">
    <source>
        <dbReference type="Pfam" id="PF09374"/>
    </source>
</evidence>
<protein>
    <submittedName>
        <fullName evidence="3">N-acetylmuramidase</fullName>
    </submittedName>
</protein>
<dbReference type="PATRIC" id="fig|1161918.5.peg.2609"/>
<dbReference type="AlphaFoldDB" id="K0JJA7"/>
<evidence type="ECO:0000259" key="1">
    <source>
        <dbReference type="Pfam" id="PF05838"/>
    </source>
</evidence>
<gene>
    <name evidence="3" type="ORF">WESB_0731</name>
</gene>